<feature type="domain" description="Dockerin" evidence="1">
    <location>
        <begin position="27"/>
        <end position="88"/>
    </location>
</feature>
<dbReference type="PANTHER" id="PTHR30535">
    <property type="entry name" value="VITAMIN B12-BINDING PROTEIN"/>
    <property type="match status" value="1"/>
</dbReference>
<dbReference type="Proteomes" id="UP000007722">
    <property type="component" value="Chromosome"/>
</dbReference>
<dbReference type="OrthoDB" id="24039at2157"/>
<dbReference type="PROSITE" id="PS00018">
    <property type="entry name" value="EF_HAND_1"/>
    <property type="match status" value="2"/>
</dbReference>
<evidence type="ECO:0000259" key="1">
    <source>
        <dbReference type="PROSITE" id="PS51766"/>
    </source>
</evidence>
<dbReference type="STRING" id="456320.Mvol_0685"/>
<dbReference type="PANTHER" id="PTHR30535:SF34">
    <property type="entry name" value="MOLYBDATE-BINDING PROTEIN MOLA"/>
    <property type="match status" value="1"/>
</dbReference>
<gene>
    <name evidence="2" type="ordered locus">Mvol_0685</name>
</gene>
<dbReference type="InterPro" id="IPR016134">
    <property type="entry name" value="Dockerin_dom"/>
</dbReference>
<protein>
    <submittedName>
        <fullName evidence="2">ABC-type Fe3+-hydroxamate transport system periplasmic component-like protein</fullName>
    </submittedName>
</protein>
<dbReference type="Gene3D" id="3.40.50.1980">
    <property type="entry name" value="Nitrogenase molybdenum iron protein domain"/>
    <property type="match status" value="1"/>
</dbReference>
<dbReference type="KEGG" id="mvo:Mvol_0685"/>
<dbReference type="PROSITE" id="PS51766">
    <property type="entry name" value="DOCKERIN"/>
    <property type="match status" value="1"/>
</dbReference>
<dbReference type="EMBL" id="CP002057">
    <property type="protein sequence ID" value="ADI36344.1"/>
    <property type="molecule type" value="Genomic_DNA"/>
</dbReference>
<dbReference type="InParanoid" id="D7DT84"/>
<dbReference type="CDD" id="cd14256">
    <property type="entry name" value="Dockerin_I"/>
    <property type="match status" value="1"/>
</dbReference>
<dbReference type="InterPro" id="IPR018247">
    <property type="entry name" value="EF_Hand_1_Ca_BS"/>
</dbReference>
<name>D7DT84_METV3</name>
<dbReference type="InterPro" id="IPR002491">
    <property type="entry name" value="ABC_transptr_periplasmic_BD"/>
</dbReference>
<dbReference type="FunCoup" id="D7DT84">
    <property type="interactions" value="1"/>
</dbReference>
<evidence type="ECO:0000313" key="2">
    <source>
        <dbReference type="EMBL" id="ADI36344.1"/>
    </source>
</evidence>
<organism evidence="2 3">
    <name type="scientific">Methanococcus voltae (strain ATCC BAA-1334 / A3)</name>
    <dbReference type="NCBI Taxonomy" id="456320"/>
    <lineage>
        <taxon>Archaea</taxon>
        <taxon>Methanobacteriati</taxon>
        <taxon>Methanobacteriota</taxon>
        <taxon>Methanomada group</taxon>
        <taxon>Methanococci</taxon>
        <taxon>Methanococcales</taxon>
        <taxon>Methanococcaceae</taxon>
        <taxon>Methanococcus</taxon>
    </lineage>
</organism>
<reference evidence="2 3" key="1">
    <citation type="submission" date="2010-05" db="EMBL/GenBank/DDBJ databases">
        <title>Complete sequence of Methanococcus voltae A3.</title>
        <authorList>
            <consortium name="US DOE Joint Genome Institute"/>
            <person name="Lucas S."/>
            <person name="Copeland A."/>
            <person name="Lapidus A."/>
            <person name="Cheng J.-F."/>
            <person name="Bruce D."/>
            <person name="Goodwin L."/>
            <person name="Pitluck S."/>
            <person name="Lowry S."/>
            <person name="Clum A."/>
            <person name="Land M."/>
            <person name="Hauser L."/>
            <person name="Kyrpides N."/>
            <person name="Mikhailova N."/>
            <person name="Whitman W.B."/>
            <person name="Woyke T."/>
        </authorList>
    </citation>
    <scope>NUCLEOTIDE SEQUENCE [LARGE SCALE GENOMIC DNA]</scope>
    <source>
        <strain evidence="3">ATCC BAA-1334 / A3</strain>
    </source>
</reference>
<dbReference type="Gene3D" id="1.10.1330.10">
    <property type="entry name" value="Dockerin domain"/>
    <property type="match status" value="1"/>
</dbReference>
<dbReference type="SUPFAM" id="SSF53807">
    <property type="entry name" value="Helical backbone' metal receptor"/>
    <property type="match status" value="1"/>
</dbReference>
<accession>D7DT84</accession>
<dbReference type="eggNOG" id="arCOG03417">
    <property type="taxonomic scope" value="Archaea"/>
</dbReference>
<keyword evidence="3" id="KW-1185">Reference proteome</keyword>
<evidence type="ECO:0000313" key="3">
    <source>
        <dbReference type="Proteomes" id="UP000007722"/>
    </source>
</evidence>
<dbReference type="InterPro" id="IPR036439">
    <property type="entry name" value="Dockerin_dom_sf"/>
</dbReference>
<dbReference type="AlphaFoldDB" id="D7DT84"/>
<proteinExistence type="predicted"/>
<dbReference type="SUPFAM" id="SSF63446">
    <property type="entry name" value="Type I dockerin domain"/>
    <property type="match status" value="1"/>
</dbReference>
<dbReference type="HOGENOM" id="CLU_025776_0_0_2"/>
<dbReference type="InterPro" id="IPR050902">
    <property type="entry name" value="ABC_Transporter_SBP"/>
</dbReference>
<sequence length="451" mass="50399">MNLKAKIGLLMLFVLMIIPSAFATGNYDYRLGDINEDGKISVSDVVYLFNNRDLDIEDADVNADNKISVSDVVYLFNYYDEMSESITHSVNMDLKYYDAEGYEVNPYNGEEYEYKILTDSTGKKILLKHAEQSEPTGGNWDSKYETCVDIPVTKVLVMSSTQIALMNPLNDDGSVFDSVKGITYGGGYAWYYPDIETGLDDGTIVDLGSSSAPVEDRITALSDSDLSFVYPDSWSGDAFANTCDRAGVLPVSDAEYLEQTFLGRCEWAKMFAAFYDKEEIASKYFNEQEKKSLNVKRITQTADSVPTVAWGSRTAYGTYVPNAQSYVVKGLVQDCNVQYTFLDQTGTGSSSVDYETFFDRNKNADVWIVSSSAGYLTEFKTLNTGLSEYKAYQNDKIFCFSDSFYQTGLEKTDKVLEDLAIVSHPDLYEGKTTEFILHFDPETSSASPYTA</sequence>
<dbReference type="GO" id="GO:0000272">
    <property type="term" value="P:polysaccharide catabolic process"/>
    <property type="evidence" value="ECO:0007669"/>
    <property type="project" value="InterPro"/>
</dbReference>
<dbReference type="Pfam" id="PF01497">
    <property type="entry name" value="Peripla_BP_2"/>
    <property type="match status" value="1"/>
</dbReference>
<dbReference type="eggNOG" id="arCOG03611">
    <property type="taxonomic scope" value="Archaea"/>
</dbReference>